<name>A0ABD3A2E7_9GENT</name>
<comment type="subcellular location">
    <subcellularLocation>
        <location evidence="1">Membrane</location>
        <topology evidence="1">Multi-pass membrane protein</topology>
    </subcellularLocation>
</comment>
<comment type="caution">
    <text evidence="8">The sequence shown here is derived from an EMBL/GenBank/DDBJ whole genome shotgun (WGS) entry which is preliminary data.</text>
</comment>
<sequence>MAENLEKIMRKFSLSADELVGADLEGSDAVKAYLLFNFNLIEDLTRVLSSRPWIIDDQSLESRLKISRVFHSIKDVSIPQEGGKEGRHLKLLVEIDIAKPLLRGTLDRLEGITKWVDTSLKGNEYDSSQTNKIIRDCEQDDSNNTKVADKVLDDKVQIVLPNCSLSTYEVDTKHVEKIFVSKEVPPWQSQLTLRALVVSFVLGVLFTFIVMKLILTSAIIPSLNVSAGLMGFFFVKIWT</sequence>
<dbReference type="GO" id="GO:0016020">
    <property type="term" value="C:membrane"/>
    <property type="evidence" value="ECO:0007669"/>
    <property type="project" value="UniProtKB-SubCell"/>
</dbReference>
<evidence type="ECO:0000256" key="6">
    <source>
        <dbReference type="ARBA" id="ARBA00023136"/>
    </source>
</evidence>
<keyword evidence="4 7" id="KW-0812">Transmembrane</keyword>
<dbReference type="Pfam" id="PF03169">
    <property type="entry name" value="OPT"/>
    <property type="match status" value="1"/>
</dbReference>
<gene>
    <name evidence="8" type="ORF">ACH5RR_013488</name>
</gene>
<dbReference type="InterPro" id="IPR004813">
    <property type="entry name" value="OPT"/>
</dbReference>
<dbReference type="Proteomes" id="UP001630127">
    <property type="component" value="Unassembled WGS sequence"/>
</dbReference>
<evidence type="ECO:0000256" key="3">
    <source>
        <dbReference type="ARBA" id="ARBA00022448"/>
    </source>
</evidence>
<comment type="similarity">
    <text evidence="2">Belongs to the YSL (TC 2.A.67.2) family.</text>
</comment>
<accession>A0ABD3A2E7</accession>
<proteinExistence type="inferred from homology"/>
<evidence type="ECO:0000256" key="2">
    <source>
        <dbReference type="ARBA" id="ARBA00010276"/>
    </source>
</evidence>
<dbReference type="EMBL" id="JBJUIK010000006">
    <property type="protein sequence ID" value="KAL3525116.1"/>
    <property type="molecule type" value="Genomic_DNA"/>
</dbReference>
<dbReference type="InterPro" id="IPR045035">
    <property type="entry name" value="YSL-like"/>
</dbReference>
<feature type="transmembrane region" description="Helical" evidence="7">
    <location>
        <begin position="191"/>
        <end position="211"/>
    </location>
</feature>
<keyword evidence="6 7" id="KW-0472">Membrane</keyword>
<evidence type="ECO:0000313" key="9">
    <source>
        <dbReference type="Proteomes" id="UP001630127"/>
    </source>
</evidence>
<evidence type="ECO:0000256" key="7">
    <source>
        <dbReference type="SAM" id="Phobius"/>
    </source>
</evidence>
<keyword evidence="5 7" id="KW-1133">Transmembrane helix</keyword>
<keyword evidence="3" id="KW-0813">Transport</keyword>
<dbReference type="AlphaFoldDB" id="A0ABD3A2E7"/>
<evidence type="ECO:0000256" key="5">
    <source>
        <dbReference type="ARBA" id="ARBA00022989"/>
    </source>
</evidence>
<protein>
    <submittedName>
        <fullName evidence="8">Uncharacterized protein</fullName>
    </submittedName>
</protein>
<keyword evidence="9" id="KW-1185">Reference proteome</keyword>
<evidence type="ECO:0000256" key="1">
    <source>
        <dbReference type="ARBA" id="ARBA00004141"/>
    </source>
</evidence>
<dbReference type="PANTHER" id="PTHR31645:SF22">
    <property type="entry name" value="METAL-NICOTIANAMINE TRANSPORTER YSL7-RELATED"/>
    <property type="match status" value="1"/>
</dbReference>
<reference evidence="8 9" key="1">
    <citation type="submission" date="2024-11" db="EMBL/GenBank/DDBJ databases">
        <title>A near-complete genome assembly of Cinchona calisaya.</title>
        <authorList>
            <person name="Lian D.C."/>
            <person name="Zhao X.W."/>
            <person name="Wei L."/>
        </authorList>
    </citation>
    <scope>NUCLEOTIDE SEQUENCE [LARGE SCALE GENOMIC DNA]</scope>
    <source>
        <tissue evidence="8">Nenye</tissue>
    </source>
</reference>
<organism evidence="8 9">
    <name type="scientific">Cinchona calisaya</name>
    <dbReference type="NCBI Taxonomy" id="153742"/>
    <lineage>
        <taxon>Eukaryota</taxon>
        <taxon>Viridiplantae</taxon>
        <taxon>Streptophyta</taxon>
        <taxon>Embryophyta</taxon>
        <taxon>Tracheophyta</taxon>
        <taxon>Spermatophyta</taxon>
        <taxon>Magnoliopsida</taxon>
        <taxon>eudicotyledons</taxon>
        <taxon>Gunneridae</taxon>
        <taxon>Pentapetalae</taxon>
        <taxon>asterids</taxon>
        <taxon>lamiids</taxon>
        <taxon>Gentianales</taxon>
        <taxon>Rubiaceae</taxon>
        <taxon>Cinchonoideae</taxon>
        <taxon>Cinchoneae</taxon>
        <taxon>Cinchona</taxon>
    </lineage>
</organism>
<evidence type="ECO:0000313" key="8">
    <source>
        <dbReference type="EMBL" id="KAL3525116.1"/>
    </source>
</evidence>
<dbReference type="PANTHER" id="PTHR31645">
    <property type="entry name" value="OLIGOPEPTIDE TRANSPORTER YGL114W-RELATED"/>
    <property type="match status" value="1"/>
</dbReference>
<evidence type="ECO:0000256" key="4">
    <source>
        <dbReference type="ARBA" id="ARBA00022692"/>
    </source>
</evidence>